<keyword evidence="5 9" id="KW-0997">Cell inner membrane</keyword>
<reference evidence="13 14" key="1">
    <citation type="submission" date="2016-10" db="EMBL/GenBank/DDBJ databases">
        <authorList>
            <person name="de Groot N.N."/>
        </authorList>
    </citation>
    <scope>NUCLEOTIDE SEQUENCE [LARGE SCALE GENOMIC DNA]</scope>
    <source>
        <strain evidence="13 14">DSM 28010</strain>
    </source>
</reference>
<keyword evidence="4 9" id="KW-1003">Cell membrane</keyword>
<dbReference type="InterPro" id="IPR050739">
    <property type="entry name" value="MFP"/>
</dbReference>
<dbReference type="STRING" id="490829.SAMN05421850_108155"/>
<evidence type="ECO:0000256" key="7">
    <source>
        <dbReference type="ARBA" id="ARBA00022989"/>
    </source>
</evidence>
<keyword evidence="7 9" id="KW-1133">Transmembrane helix</keyword>
<dbReference type="PANTHER" id="PTHR30386:SF17">
    <property type="entry name" value="ALKALINE PROTEASE SECRETION PROTEIN APRE"/>
    <property type="match status" value="1"/>
</dbReference>
<evidence type="ECO:0000256" key="10">
    <source>
        <dbReference type="SAM" id="Coils"/>
    </source>
</evidence>
<dbReference type="AlphaFoldDB" id="A0A1G8R0K3"/>
<organism evidence="13 14">
    <name type="scientific">Lutimaribacter saemankumensis</name>
    <dbReference type="NCBI Taxonomy" id="490829"/>
    <lineage>
        <taxon>Bacteria</taxon>
        <taxon>Pseudomonadati</taxon>
        <taxon>Pseudomonadota</taxon>
        <taxon>Alphaproteobacteria</taxon>
        <taxon>Rhodobacterales</taxon>
        <taxon>Roseobacteraceae</taxon>
        <taxon>Lutimaribacter</taxon>
    </lineage>
</organism>
<feature type="transmembrane region" description="Helical" evidence="9">
    <location>
        <begin position="18"/>
        <end position="37"/>
    </location>
</feature>
<protein>
    <recommendedName>
        <fullName evidence="9">Membrane fusion protein (MFP) family protein</fullName>
    </recommendedName>
</protein>
<keyword evidence="3 9" id="KW-0813">Transport</keyword>
<dbReference type="InterPro" id="IPR058781">
    <property type="entry name" value="HH_AprE-like"/>
</dbReference>
<evidence type="ECO:0000256" key="6">
    <source>
        <dbReference type="ARBA" id="ARBA00022692"/>
    </source>
</evidence>
<dbReference type="PRINTS" id="PR01490">
    <property type="entry name" value="RTXTOXIND"/>
</dbReference>
<evidence type="ECO:0000256" key="1">
    <source>
        <dbReference type="ARBA" id="ARBA00004377"/>
    </source>
</evidence>
<dbReference type="Pfam" id="PF26002">
    <property type="entry name" value="Beta-barrel_AprE"/>
    <property type="match status" value="1"/>
</dbReference>
<evidence type="ECO:0000256" key="9">
    <source>
        <dbReference type="RuleBase" id="RU365093"/>
    </source>
</evidence>
<evidence type="ECO:0000256" key="2">
    <source>
        <dbReference type="ARBA" id="ARBA00009477"/>
    </source>
</evidence>
<keyword evidence="10" id="KW-0175">Coiled coil</keyword>
<dbReference type="Gene3D" id="2.40.30.170">
    <property type="match status" value="1"/>
</dbReference>
<keyword evidence="6 9" id="KW-0812">Transmembrane</keyword>
<evidence type="ECO:0000313" key="14">
    <source>
        <dbReference type="Proteomes" id="UP000199340"/>
    </source>
</evidence>
<evidence type="ECO:0000313" key="13">
    <source>
        <dbReference type="EMBL" id="SDJ09930.1"/>
    </source>
</evidence>
<dbReference type="InterPro" id="IPR010129">
    <property type="entry name" value="T1SS_HlyD"/>
</dbReference>
<dbReference type="GO" id="GO:0005886">
    <property type="term" value="C:plasma membrane"/>
    <property type="evidence" value="ECO:0007669"/>
    <property type="project" value="UniProtKB-SubCell"/>
</dbReference>
<feature type="domain" description="AprE-like long alpha-helical hairpin" evidence="11">
    <location>
        <begin position="95"/>
        <end position="284"/>
    </location>
</feature>
<dbReference type="GO" id="GO:0015031">
    <property type="term" value="P:protein transport"/>
    <property type="evidence" value="ECO:0007669"/>
    <property type="project" value="InterPro"/>
</dbReference>
<evidence type="ECO:0000256" key="8">
    <source>
        <dbReference type="ARBA" id="ARBA00023136"/>
    </source>
</evidence>
<dbReference type="PANTHER" id="PTHR30386">
    <property type="entry name" value="MEMBRANE FUSION SUBUNIT OF EMRAB-TOLC MULTIDRUG EFFLUX PUMP"/>
    <property type="match status" value="1"/>
</dbReference>
<accession>A0A1G8R0K3</accession>
<proteinExistence type="inferred from homology"/>
<evidence type="ECO:0000259" key="11">
    <source>
        <dbReference type="Pfam" id="PF25994"/>
    </source>
</evidence>
<gene>
    <name evidence="13" type="ORF">SAMN05421850_108155</name>
</gene>
<evidence type="ECO:0000256" key="4">
    <source>
        <dbReference type="ARBA" id="ARBA00022475"/>
    </source>
</evidence>
<evidence type="ECO:0000259" key="12">
    <source>
        <dbReference type="Pfam" id="PF26002"/>
    </source>
</evidence>
<dbReference type="Pfam" id="PF25994">
    <property type="entry name" value="HH_AprE"/>
    <property type="match status" value="1"/>
</dbReference>
<evidence type="ECO:0000256" key="5">
    <source>
        <dbReference type="ARBA" id="ARBA00022519"/>
    </source>
</evidence>
<keyword evidence="14" id="KW-1185">Reference proteome</keyword>
<feature type="domain" description="AprE-like beta-barrel" evidence="12">
    <location>
        <begin position="326"/>
        <end position="415"/>
    </location>
</feature>
<dbReference type="NCBIfam" id="TIGR01843">
    <property type="entry name" value="type_I_hlyD"/>
    <property type="match status" value="1"/>
</dbReference>
<comment type="similarity">
    <text evidence="2 9">Belongs to the membrane fusion protein (MFP) (TC 8.A.1) family.</text>
</comment>
<feature type="coiled-coil region" evidence="10">
    <location>
        <begin position="155"/>
        <end position="203"/>
    </location>
</feature>
<evidence type="ECO:0000256" key="3">
    <source>
        <dbReference type="ARBA" id="ARBA00022448"/>
    </source>
</evidence>
<sequence>MNGNAFDQDPKWSGWRPLSAGILALVILVGGLGFWSVSAEISGAVVAPGQVKVESNRQVIQHPEGGVVGEILVGESDQVQEGEVLIRLDGSQLVSELTIVEGQLRELSARKSRLEAERDGVDTIVFAPELVTAAADDADVASLLSGEETLFLSRNEALEQERNLLAEQNQQIDNRIEGLNAQLAALQEQAELMTRDLEAEQTLLNQRLTRAARVSEIMRDIAGQRGQIGRIEAEIAELRGQKASNGIALLQLTTQRRENAVSRLRDLEFREIELRERRTSLQDRISRLEIRAPMSGIVYGMQVFARQSVVQPAQPVMYIVPQDQPLVVSARVDAINVDEVFVGQEAALKFPAFDQRETPDIRGQVDRISADVLMDDATGQSYYSVEIQLASAEIDKLGSLTLLPGMPVESFIQTGNRTPLGYLVEPMAAFFDRAFRE</sequence>
<dbReference type="InterPro" id="IPR058982">
    <property type="entry name" value="Beta-barrel_AprE"/>
</dbReference>
<comment type="subcellular location">
    <subcellularLocation>
        <location evidence="1 9">Cell inner membrane</location>
        <topology evidence="1 9">Single-pass membrane protein</topology>
    </subcellularLocation>
</comment>
<keyword evidence="8 9" id="KW-0472">Membrane</keyword>
<dbReference type="Proteomes" id="UP000199340">
    <property type="component" value="Unassembled WGS sequence"/>
</dbReference>
<dbReference type="RefSeq" id="WP_281241655.1">
    <property type="nucleotide sequence ID" value="NZ_FNEB01000008.1"/>
</dbReference>
<name>A0A1G8R0K3_9RHOB</name>
<dbReference type="EMBL" id="FNEB01000008">
    <property type="protein sequence ID" value="SDJ09930.1"/>
    <property type="molecule type" value="Genomic_DNA"/>
</dbReference>